<dbReference type="EMBL" id="WQKZ01000008">
    <property type="protein sequence ID" value="MVN78985.1"/>
    <property type="molecule type" value="Genomic_DNA"/>
</dbReference>
<dbReference type="Proteomes" id="UP000441336">
    <property type="component" value="Unassembled WGS sequence"/>
</dbReference>
<name>A0A7K1TKQ0_9BACT</name>
<accession>A0A7K1TKQ0</accession>
<reference evidence="1 2" key="1">
    <citation type="submission" date="2019-12" db="EMBL/GenBank/DDBJ databases">
        <title>Hymenobacter sp. HMF4947 Genome sequencing and assembly.</title>
        <authorList>
            <person name="Kang H."/>
            <person name="Cha I."/>
            <person name="Kim H."/>
            <person name="Joh K."/>
        </authorList>
    </citation>
    <scope>NUCLEOTIDE SEQUENCE [LARGE SCALE GENOMIC DNA]</scope>
    <source>
        <strain evidence="1 2">HMF4947</strain>
    </source>
</reference>
<evidence type="ECO:0000313" key="1">
    <source>
        <dbReference type="EMBL" id="MVN78985.1"/>
    </source>
</evidence>
<evidence type="ECO:0000313" key="2">
    <source>
        <dbReference type="Proteomes" id="UP000441336"/>
    </source>
</evidence>
<dbReference type="RefSeq" id="WP_157569661.1">
    <property type="nucleotide sequence ID" value="NZ_WQKZ01000008.1"/>
</dbReference>
<dbReference type="SUPFAM" id="SSF53756">
    <property type="entry name" value="UDP-Glycosyltransferase/glycogen phosphorylase"/>
    <property type="match status" value="1"/>
</dbReference>
<evidence type="ECO:0008006" key="3">
    <source>
        <dbReference type="Google" id="ProtNLM"/>
    </source>
</evidence>
<keyword evidence="2" id="KW-1185">Reference proteome</keyword>
<proteinExistence type="predicted"/>
<organism evidence="1 2">
    <name type="scientific">Hymenobacter ginkgonis</name>
    <dbReference type="NCBI Taxonomy" id="2682976"/>
    <lineage>
        <taxon>Bacteria</taxon>
        <taxon>Pseudomonadati</taxon>
        <taxon>Bacteroidota</taxon>
        <taxon>Cytophagia</taxon>
        <taxon>Cytophagales</taxon>
        <taxon>Hymenobacteraceae</taxon>
        <taxon>Hymenobacter</taxon>
    </lineage>
</organism>
<dbReference type="AlphaFoldDB" id="A0A7K1TKQ0"/>
<comment type="caution">
    <text evidence="1">The sequence shown here is derived from an EMBL/GenBank/DDBJ whole genome shotgun (WGS) entry which is preliminary data.</text>
</comment>
<gene>
    <name evidence="1" type="ORF">GO988_21860</name>
</gene>
<protein>
    <recommendedName>
        <fullName evidence="3">Glycosyl transferase family 1 domain-containing protein</fullName>
    </recommendedName>
</protein>
<sequence length="534" mass="60553">MINLKDKTILLEQSKIIYETCIDIMANNFSVKDAEKALARISFLGTLAWSIHPGKFYDPRLERWALNIGKSIWETASKDESTELRKVSSRKVVHVATETYEVGGHTRFLLNIIKEDINSAHFIILTSQYEKDMPNWLRTEVSKSGGEVISLANKTRVEKVASLQSILTSYADKVFYHIHPNDSIPIAALAATPRPQVITINHADHVFWLGSVLSDIVACYRVLSLDSVMVKRGAQRAMLLPIPLSFPPFEWKSKNIARKELGIKDDDLLILTVASSNKFIPSGQYNYYLTIKQVLDKNPNVFVKVIGLSVNDDLRKHGFEINDRVELLGHITNPKLYYEAADIYLDSMPLSSYTSLLEAMYFGCFPVLPFSPVGALNVENEPSLKGLVKHPATEAQQIQFMQEAIDDLNFRKEIATKGNALIQDNYIGEGWKKYLLEIYKESFAKIDLFPKLEITTGESAIFTQDDEDAILLANSSGSSIDKLFTWLNVYLEIYTIFDLFKLLYLLRRNLNVISLTLPLSQVMRLVKTKLLSIR</sequence>
<dbReference type="Gene3D" id="3.40.50.2000">
    <property type="entry name" value="Glycogen Phosphorylase B"/>
    <property type="match status" value="1"/>
</dbReference>